<accession>A0ABP0HH53</accession>
<feature type="domain" description="Exostosin GT47" evidence="2">
    <location>
        <begin position="2"/>
        <end position="298"/>
    </location>
</feature>
<dbReference type="InterPro" id="IPR040911">
    <property type="entry name" value="Exostosin_GT47"/>
</dbReference>
<protein>
    <submittedName>
        <fullName evidence="3">Probable glycosyltransferase At5g20260</fullName>
    </submittedName>
</protein>
<reference evidence="3 4" key="1">
    <citation type="submission" date="2024-02" db="EMBL/GenBank/DDBJ databases">
        <authorList>
            <person name="Chen Y."/>
            <person name="Shah S."/>
            <person name="Dougan E. K."/>
            <person name="Thang M."/>
            <person name="Chan C."/>
        </authorList>
    </citation>
    <scope>NUCLEOTIDE SEQUENCE [LARGE SCALE GENOMIC DNA]</scope>
</reference>
<evidence type="ECO:0000256" key="1">
    <source>
        <dbReference type="ARBA" id="ARBA00010271"/>
    </source>
</evidence>
<dbReference type="PANTHER" id="PTHR11062:SF281">
    <property type="entry name" value="EXOSTOSIN-LIKE 2"/>
    <property type="match status" value="1"/>
</dbReference>
<gene>
    <name evidence="3" type="ORF">SCF082_LOCUS1846</name>
</gene>
<dbReference type="PANTHER" id="PTHR11062">
    <property type="entry name" value="EXOSTOSIN HEPARAN SULFATE GLYCOSYLTRANSFERASE -RELATED"/>
    <property type="match status" value="1"/>
</dbReference>
<sequence>MEWYFLEMLRNNRQYRSEDLEDAEFIYFPHCVSQLYFALRQRFNFTHWQAIERAELGYLVPILRWAHRSPAHQRHHGRNFWTVFSMDLGRQDFPRSAAWLEPWSVGSLTGSATWMRDNDMFFKTHSDSLSSARKDADGSDCWDLDTAPVALANTMFPARNFRVQDTVISIPSRFSPHPRSRRFGGRPVLAYFAGSPNSCARERIVKVLSGEPGFDVSTSFAKSNDDYRERMWRARFCFVLRGSSHTNNVRLYDVIAHGCVPIIVSDDFQPPLDRLLPWKDMAIFLPTSSIPRLVHLLRHEITEEDRWRCFRNIALGSPQGEKGFPEDLEAAKHMASKFALDRDTLWSGLSAGRVFEWHDSHFWILFYADVANKLRDRVKQAVEKAVHPAPLRVKTLEQPEVSSDCEMSIWELLKKNSPQILWIDSVLAEGLKPVICGQELLNKLSKKEPLMWKEQKNCYLVTLPRGPDGKPDIGVEKSDSDFLMIKKMTAGMSSWNESHPTSHQIGVFDRIVEVNGQAAPGKELGRILETPSTGDVTLLLQRPSTRVLTLKRPGKLGIIANYMPNYSLKPWIDTVADGLVADWNKANPDACIREHDRIMSVNGVSNPPEEVVLQMRKQDGDLEIVVLHYVP</sequence>
<evidence type="ECO:0000313" key="4">
    <source>
        <dbReference type="Proteomes" id="UP001642464"/>
    </source>
</evidence>
<proteinExistence type="inferred from homology"/>
<dbReference type="Proteomes" id="UP001642464">
    <property type="component" value="Unassembled WGS sequence"/>
</dbReference>
<keyword evidence="4" id="KW-1185">Reference proteome</keyword>
<evidence type="ECO:0000313" key="3">
    <source>
        <dbReference type="EMBL" id="CAK8989534.1"/>
    </source>
</evidence>
<organism evidence="3 4">
    <name type="scientific">Durusdinium trenchii</name>
    <dbReference type="NCBI Taxonomy" id="1381693"/>
    <lineage>
        <taxon>Eukaryota</taxon>
        <taxon>Sar</taxon>
        <taxon>Alveolata</taxon>
        <taxon>Dinophyceae</taxon>
        <taxon>Suessiales</taxon>
        <taxon>Symbiodiniaceae</taxon>
        <taxon>Durusdinium</taxon>
    </lineage>
</organism>
<dbReference type="Pfam" id="PF03016">
    <property type="entry name" value="Exostosin_GT47"/>
    <property type="match status" value="1"/>
</dbReference>
<comment type="similarity">
    <text evidence="1">Belongs to the glycosyltransferase 47 family.</text>
</comment>
<comment type="caution">
    <text evidence="3">The sequence shown here is derived from an EMBL/GenBank/DDBJ whole genome shotgun (WGS) entry which is preliminary data.</text>
</comment>
<dbReference type="EMBL" id="CAXAMM010000903">
    <property type="protein sequence ID" value="CAK8989534.1"/>
    <property type="molecule type" value="Genomic_DNA"/>
</dbReference>
<dbReference type="InterPro" id="IPR004263">
    <property type="entry name" value="Exostosin"/>
</dbReference>
<name>A0ABP0HH53_9DINO</name>
<evidence type="ECO:0000259" key="2">
    <source>
        <dbReference type="Pfam" id="PF03016"/>
    </source>
</evidence>